<proteinExistence type="predicted"/>
<keyword evidence="5" id="KW-1185">Reference proteome</keyword>
<comment type="caution">
    <text evidence="3">The sequence shown here is derived from an EMBL/GenBank/DDBJ whole genome shotgun (WGS) entry which is preliminary data.</text>
</comment>
<dbReference type="Gene3D" id="1.10.10.2520">
    <property type="entry name" value="Cell wall hydrolase SleB, domain 1"/>
    <property type="match status" value="1"/>
</dbReference>
<dbReference type="EMBL" id="QXFK01000008">
    <property type="protein sequence ID" value="RIV80772.1"/>
    <property type="molecule type" value="Genomic_DNA"/>
</dbReference>
<accession>A0A418NEL2</accession>
<keyword evidence="1" id="KW-0732">Signal</keyword>
<feature type="domain" description="Cell wall hydrolase SleB" evidence="2">
    <location>
        <begin position="106"/>
        <end position="210"/>
    </location>
</feature>
<organism evidence="3 5">
    <name type="scientific">Pelagerythrobacter aerophilus</name>
    <dbReference type="NCBI Taxonomy" id="2306995"/>
    <lineage>
        <taxon>Bacteria</taxon>
        <taxon>Pseudomonadati</taxon>
        <taxon>Pseudomonadota</taxon>
        <taxon>Alphaproteobacteria</taxon>
        <taxon>Sphingomonadales</taxon>
        <taxon>Erythrobacteraceae</taxon>
        <taxon>Pelagerythrobacter</taxon>
    </lineage>
</organism>
<dbReference type="InterPro" id="IPR042047">
    <property type="entry name" value="SleB_dom1"/>
</dbReference>
<feature type="signal peptide" evidence="1">
    <location>
        <begin position="1"/>
        <end position="24"/>
    </location>
</feature>
<reference evidence="3 5" key="1">
    <citation type="submission" date="2018-08" db="EMBL/GenBank/DDBJ databases">
        <title>Altererythrobacter sp.Ery1 and Ery12, the genome sequencing of novel strains in genus Alterythrobacter.</title>
        <authorList>
            <person name="Cheng H."/>
            <person name="Wu Y.-H."/>
            <person name="Fang C."/>
            <person name="Xu X.-W."/>
        </authorList>
    </citation>
    <scope>NUCLEOTIDE SEQUENCE [LARGE SCALE GENOMIC DNA]</scope>
    <source>
        <strain evidence="3 5">Ery1</strain>
    </source>
</reference>
<keyword evidence="3" id="KW-0378">Hydrolase</keyword>
<evidence type="ECO:0000313" key="3">
    <source>
        <dbReference type="EMBL" id="RIV75973.1"/>
    </source>
</evidence>
<name>A0A418NEL2_9SPHN</name>
<feature type="chain" id="PRO_5044602907" evidence="1">
    <location>
        <begin position="25"/>
        <end position="211"/>
    </location>
</feature>
<evidence type="ECO:0000313" key="4">
    <source>
        <dbReference type="EMBL" id="RIV80772.1"/>
    </source>
</evidence>
<dbReference type="GO" id="GO:0016787">
    <property type="term" value="F:hydrolase activity"/>
    <property type="evidence" value="ECO:0007669"/>
    <property type="project" value="UniProtKB-KW"/>
</dbReference>
<dbReference type="Pfam" id="PF07486">
    <property type="entry name" value="Hydrolase_2"/>
    <property type="match status" value="1"/>
</dbReference>
<sequence>MSRKTRLASLAALAAMTSFTVASAEGSGANAQMGENPQISEPVLTEEVVPVFVEKEVVQPLPDAATAQDLADASSLRELVAQIPDHGRLSREMECLAGAIYFESRGEPLAGQLAVAQVVINRANSGLFPSSYCGVVFQRAQFSFVRGGGMPHIRRGSAAWERAKAVAHIAHEGLWESEAADSLYFHATYVKPSWSRSKQARATIDTHVFYR</sequence>
<dbReference type="OrthoDB" id="9785345at2"/>
<dbReference type="AlphaFoldDB" id="A0A418NEL2"/>
<evidence type="ECO:0000313" key="5">
    <source>
        <dbReference type="Proteomes" id="UP000285092"/>
    </source>
</evidence>
<evidence type="ECO:0000259" key="2">
    <source>
        <dbReference type="Pfam" id="PF07486"/>
    </source>
</evidence>
<gene>
    <name evidence="4" type="ORF">D2V04_01985</name>
    <name evidence="3" type="ORF">D2V04_17140</name>
</gene>
<evidence type="ECO:0000256" key="1">
    <source>
        <dbReference type="SAM" id="SignalP"/>
    </source>
</evidence>
<dbReference type="Proteomes" id="UP000285092">
    <property type="component" value="Unassembled WGS sequence"/>
</dbReference>
<dbReference type="EMBL" id="QXFK01000019">
    <property type="protein sequence ID" value="RIV75973.1"/>
    <property type="molecule type" value="Genomic_DNA"/>
</dbReference>
<dbReference type="InterPro" id="IPR011105">
    <property type="entry name" value="Cell_wall_hydrolase_SleB"/>
</dbReference>
<protein>
    <submittedName>
        <fullName evidence="3">Cell wall hydrolase</fullName>
    </submittedName>
</protein>